<accession>A0A1B1Y937</accession>
<reference evidence="1 2" key="1">
    <citation type="submission" date="2016-02" db="EMBL/GenBank/DDBJ databases">
        <authorList>
            <person name="Wen L."/>
            <person name="He K."/>
            <person name="Yang H."/>
        </authorList>
    </citation>
    <scope>NUCLEOTIDE SEQUENCE [LARGE SCALE GENOMIC DNA]</scope>
    <source>
        <strain evidence="1 2">CZ1127</strain>
    </source>
</reference>
<sequence>MAQKIINNPDCVANNISGSVTKIELTDKETILHLHIRGNLGGWIAIPKETYIENSGDGEKRLYITKTEGITLTGRNYFTNSDEKRFKLYFPPLPKEIKQINYGESNVGGNWFIYKLDLTKDGKNFITKNNKPFVIGNPMPDKITITKTNNKNLDIKTLNTSDLPKDFFGNWYDKYGTLLMITTPDYIVSDNRIKYYLNIEKIGTHKYKILTTSNAIEILSLDDETITIRTNRLLSLHKKKNKQKVPDFIKGKWTHWDGVKEITITDDYFYNNDKDYHGAYRETIKNKIDWIASSDNKEIFWFVLYHQGDYNIYFIKKINDEYVLQPRGFADAKYIKN</sequence>
<evidence type="ECO:0000313" key="1">
    <source>
        <dbReference type="EMBL" id="ANW97238.1"/>
    </source>
</evidence>
<evidence type="ECO:0000313" key="2">
    <source>
        <dbReference type="Proteomes" id="UP000092967"/>
    </source>
</evidence>
<organism evidence="1 2">
    <name type="scientific">Wenyingzhuangia fucanilytica</name>
    <dbReference type="NCBI Taxonomy" id="1790137"/>
    <lineage>
        <taxon>Bacteria</taxon>
        <taxon>Pseudomonadati</taxon>
        <taxon>Bacteroidota</taxon>
        <taxon>Flavobacteriia</taxon>
        <taxon>Flavobacteriales</taxon>
        <taxon>Flavobacteriaceae</taxon>
        <taxon>Wenyingzhuangia</taxon>
    </lineage>
</organism>
<gene>
    <name evidence="1" type="ORF">AXE80_13470</name>
</gene>
<dbReference type="Proteomes" id="UP000092967">
    <property type="component" value="Chromosome"/>
</dbReference>
<dbReference type="RefSeq" id="WP_068828252.1">
    <property type="nucleotide sequence ID" value="NZ_CP014224.1"/>
</dbReference>
<proteinExistence type="predicted"/>
<keyword evidence="2" id="KW-1185">Reference proteome</keyword>
<dbReference type="AlphaFoldDB" id="A0A1B1Y937"/>
<dbReference type="STRING" id="1790137.AXE80_13470"/>
<dbReference type="KEGG" id="wfu:AXE80_13470"/>
<protein>
    <submittedName>
        <fullName evidence="1">Uncharacterized protein</fullName>
    </submittedName>
</protein>
<dbReference type="OrthoDB" id="1427925at2"/>
<name>A0A1B1Y937_9FLAO</name>
<dbReference type="EMBL" id="CP014224">
    <property type="protein sequence ID" value="ANW97238.1"/>
    <property type="molecule type" value="Genomic_DNA"/>
</dbReference>